<feature type="modified residue" description="4-aspartylphosphate" evidence="2">
    <location>
        <position position="71"/>
    </location>
</feature>
<dbReference type="SUPFAM" id="SSF52172">
    <property type="entry name" value="CheY-like"/>
    <property type="match status" value="1"/>
</dbReference>
<evidence type="ECO:0000256" key="1">
    <source>
        <dbReference type="ARBA" id="ARBA00022553"/>
    </source>
</evidence>
<dbReference type="OrthoDB" id="9179585at2"/>
<reference evidence="4 5" key="2">
    <citation type="submission" date="2018-12" db="EMBL/GenBank/DDBJ databases">
        <title>Rhizobacter gummiphilus sp. nov., a rubber-degrading bacterium isolated from the soil of a botanical garden in Japan.</title>
        <authorList>
            <person name="Shunsuke S.S."/>
        </authorList>
    </citation>
    <scope>NUCLEOTIDE SEQUENCE [LARGE SCALE GENOMIC DNA]</scope>
    <source>
        <strain evidence="4 5">S-16</strain>
    </source>
</reference>
<dbReference type="Gene3D" id="3.40.50.2300">
    <property type="match status" value="1"/>
</dbReference>
<dbReference type="Pfam" id="PF00072">
    <property type="entry name" value="Response_reg"/>
    <property type="match status" value="1"/>
</dbReference>
<comment type="caution">
    <text evidence="4">The sequence shown here is derived from an EMBL/GenBank/DDBJ whole genome shotgun (WGS) entry which is preliminary data.</text>
</comment>
<feature type="domain" description="Response regulatory" evidence="3">
    <location>
        <begin position="21"/>
        <end position="134"/>
    </location>
</feature>
<name>A0A3N7HL60_9BURK</name>
<dbReference type="InterPro" id="IPR011006">
    <property type="entry name" value="CheY-like_superfamily"/>
</dbReference>
<dbReference type="RefSeq" id="WP_124542422.1">
    <property type="nucleotide sequence ID" value="NZ_QUSW01000006.1"/>
</dbReference>
<dbReference type="Proteomes" id="UP000267464">
    <property type="component" value="Unassembled WGS sequence"/>
</dbReference>
<keyword evidence="1 2" id="KW-0597">Phosphoprotein</keyword>
<sequence length="186" mass="20457">MPTFIDAQDNAFPTQAAPTRTVLYVEDHPVNVLVMQALFAKRPELKLVVALDGGEALTLASEERPELLLLDLCLPDCHGADLLQRLRQMAHLRDVPAVAVTAETVTDLTAQGFREIWHKPMDMRSTLMRLDWILAQPEIERMHAAASASATWANPQRAAHRQAPAPIPFPTSQVADAPLDVLTEAA</sequence>
<dbReference type="InterPro" id="IPR050595">
    <property type="entry name" value="Bact_response_regulator"/>
</dbReference>
<proteinExistence type="predicted"/>
<evidence type="ECO:0000313" key="5">
    <source>
        <dbReference type="Proteomes" id="UP000267464"/>
    </source>
</evidence>
<dbReference type="SMART" id="SM00448">
    <property type="entry name" value="REC"/>
    <property type="match status" value="1"/>
</dbReference>
<dbReference type="AlphaFoldDB" id="A0A3N7HL60"/>
<evidence type="ECO:0000256" key="2">
    <source>
        <dbReference type="PROSITE-ProRule" id="PRU00169"/>
    </source>
</evidence>
<dbReference type="PROSITE" id="PS50110">
    <property type="entry name" value="RESPONSE_REGULATORY"/>
    <property type="match status" value="1"/>
</dbReference>
<evidence type="ECO:0000259" key="3">
    <source>
        <dbReference type="PROSITE" id="PS50110"/>
    </source>
</evidence>
<reference evidence="4 5" key="1">
    <citation type="submission" date="2018-08" db="EMBL/GenBank/DDBJ databases">
        <authorList>
            <person name="Khan S.A."/>
            <person name="Jeon C.O."/>
            <person name="Chun B.H."/>
            <person name="Jeong S.E."/>
        </authorList>
    </citation>
    <scope>NUCLEOTIDE SEQUENCE [LARGE SCALE GENOMIC DNA]</scope>
    <source>
        <strain evidence="4 5">S-16</strain>
    </source>
</reference>
<keyword evidence="5" id="KW-1185">Reference proteome</keyword>
<organism evidence="4 5">
    <name type="scientific">Piscinibacter terrae</name>
    <dbReference type="NCBI Taxonomy" id="2496871"/>
    <lineage>
        <taxon>Bacteria</taxon>
        <taxon>Pseudomonadati</taxon>
        <taxon>Pseudomonadota</taxon>
        <taxon>Betaproteobacteria</taxon>
        <taxon>Burkholderiales</taxon>
        <taxon>Sphaerotilaceae</taxon>
        <taxon>Piscinibacter</taxon>
    </lineage>
</organism>
<gene>
    <name evidence="4" type="ORF">DZC73_21390</name>
</gene>
<dbReference type="PANTHER" id="PTHR44591">
    <property type="entry name" value="STRESS RESPONSE REGULATOR PROTEIN 1"/>
    <property type="match status" value="1"/>
</dbReference>
<dbReference type="EMBL" id="QUSW01000006">
    <property type="protein sequence ID" value="RQP22844.1"/>
    <property type="molecule type" value="Genomic_DNA"/>
</dbReference>
<evidence type="ECO:0000313" key="4">
    <source>
        <dbReference type="EMBL" id="RQP22844.1"/>
    </source>
</evidence>
<dbReference type="InterPro" id="IPR001789">
    <property type="entry name" value="Sig_transdc_resp-reg_receiver"/>
</dbReference>
<dbReference type="GO" id="GO:0000160">
    <property type="term" value="P:phosphorelay signal transduction system"/>
    <property type="evidence" value="ECO:0007669"/>
    <property type="project" value="InterPro"/>
</dbReference>
<protein>
    <submittedName>
        <fullName evidence="4">Response regulator</fullName>
    </submittedName>
</protein>
<dbReference type="PANTHER" id="PTHR44591:SF23">
    <property type="entry name" value="CHEY SUBFAMILY"/>
    <property type="match status" value="1"/>
</dbReference>
<accession>A0A3N7HL60</accession>